<dbReference type="Gene3D" id="2.30.250.10">
    <property type="entry name" value="Aminopeptidase i, Domain 2"/>
    <property type="match status" value="1"/>
</dbReference>
<dbReference type="NCBIfam" id="NF002759">
    <property type="entry name" value="PRK02813.1"/>
    <property type="match status" value="1"/>
</dbReference>
<keyword evidence="3 9" id="KW-0031">Aminopeptidase</keyword>
<evidence type="ECO:0000256" key="8">
    <source>
        <dbReference type="ARBA" id="ARBA00023049"/>
    </source>
</evidence>
<keyword evidence="5 9" id="KW-0479">Metal-binding</keyword>
<dbReference type="Gene3D" id="3.40.630.10">
    <property type="entry name" value="Zn peptidases"/>
    <property type="match status" value="1"/>
</dbReference>
<dbReference type="EC" id="3.4.11.-" evidence="10"/>
<dbReference type="PRINTS" id="PR00932">
    <property type="entry name" value="AMINO1PTASE"/>
</dbReference>
<sequence length="445" mass="49106">MERKIAKELLTFIAQSPSTFHAVQSITDILDQNGFHRLSECGQWTLAPGKYYVTRNRSSVAAFYIPEHEFSNYQIIACHSDSPAFKIKEHGEIVVDRAYTKLNTEVYGGMLFAPWFDRPLSVAGRVLVREDTRLVTKLVNVDRDLLVIPNLAIHMNREINSGYTYNAQKDLLPLFGDENAKGTLMDIIAESAGVSRASIAGSDLFLYNRMAGTIWGSDGEFLSAPRLDDLQCTFASLKGFLCADNPDCVSLFTVLDNEEVGSSTKQGAASPFLSDVLRRINRTLGGDEEDYCVRLANSFMVSADNAHAVHPNHPDKSDPENRVYPNRGIVIKCSANQKYTTDGVSSAIFRTICERAKVPYQIFANRSDMAGGSTLGSISNTQVAVNTVDIGLAQLAMHSPYETGGVRDTCFMSAAAEAFYHTRISCEADGVYVVHQDDHRRQSPV</sequence>
<comment type="similarity">
    <text evidence="2 9">Belongs to the peptidase M18 family.</text>
</comment>
<reference evidence="11" key="1">
    <citation type="journal article" date="2022" name="Cell">
        <title>Design, construction, and in vivo augmentation of a complex gut microbiome.</title>
        <authorList>
            <person name="Cheng A.G."/>
            <person name="Ho P.Y."/>
            <person name="Aranda-Diaz A."/>
            <person name="Jain S."/>
            <person name="Yu F.B."/>
            <person name="Meng X."/>
            <person name="Wang M."/>
            <person name="Iakiviak M."/>
            <person name="Nagashima K."/>
            <person name="Zhao A."/>
            <person name="Murugkar P."/>
            <person name="Patil A."/>
            <person name="Atabakhsh K."/>
            <person name="Weakley A."/>
            <person name="Yan J."/>
            <person name="Brumbaugh A.R."/>
            <person name="Higginbottom S."/>
            <person name="Dimas A."/>
            <person name="Shiver A.L."/>
            <person name="Deutschbauer A."/>
            <person name="Neff N."/>
            <person name="Sonnenburg J.L."/>
            <person name="Huang K.C."/>
            <person name="Fischbach M.A."/>
        </authorList>
    </citation>
    <scope>NUCLEOTIDE SEQUENCE</scope>
    <source>
        <strain evidence="11">DSM 19829</strain>
    </source>
</reference>
<dbReference type="PANTHER" id="PTHR28570:SF3">
    <property type="entry name" value="ASPARTYL AMINOPEPTIDASE"/>
    <property type="match status" value="1"/>
</dbReference>
<evidence type="ECO:0000256" key="5">
    <source>
        <dbReference type="ARBA" id="ARBA00022723"/>
    </source>
</evidence>
<keyword evidence="12" id="KW-1185">Reference proteome</keyword>
<gene>
    <name evidence="11" type="ORF">NQ502_17695</name>
</gene>
<dbReference type="InterPro" id="IPR001948">
    <property type="entry name" value="Peptidase_M18"/>
</dbReference>
<evidence type="ECO:0000256" key="7">
    <source>
        <dbReference type="ARBA" id="ARBA00022833"/>
    </source>
</evidence>
<accession>A0ABY5VG89</accession>
<keyword evidence="6 9" id="KW-0378">Hydrolase</keyword>
<keyword evidence="4 9" id="KW-0645">Protease</keyword>
<evidence type="ECO:0000256" key="4">
    <source>
        <dbReference type="ARBA" id="ARBA00022670"/>
    </source>
</evidence>
<comment type="cofactor">
    <cofactor evidence="1 10">
        <name>Zn(2+)</name>
        <dbReference type="ChEBI" id="CHEBI:29105"/>
    </cofactor>
</comment>
<dbReference type="EMBL" id="CP102290">
    <property type="protein sequence ID" value="UWP59176.1"/>
    <property type="molecule type" value="Genomic_DNA"/>
</dbReference>
<dbReference type="PANTHER" id="PTHR28570">
    <property type="entry name" value="ASPARTYL AMINOPEPTIDASE"/>
    <property type="match status" value="1"/>
</dbReference>
<evidence type="ECO:0000313" key="11">
    <source>
        <dbReference type="EMBL" id="UWP59176.1"/>
    </source>
</evidence>
<evidence type="ECO:0000256" key="9">
    <source>
        <dbReference type="RuleBase" id="RU004386"/>
    </source>
</evidence>
<evidence type="ECO:0000256" key="10">
    <source>
        <dbReference type="RuleBase" id="RU004387"/>
    </source>
</evidence>
<evidence type="ECO:0000256" key="3">
    <source>
        <dbReference type="ARBA" id="ARBA00022438"/>
    </source>
</evidence>
<proteinExistence type="inferred from homology"/>
<dbReference type="GO" id="GO:0004177">
    <property type="term" value="F:aminopeptidase activity"/>
    <property type="evidence" value="ECO:0007669"/>
    <property type="project" value="UniProtKB-KW"/>
</dbReference>
<evidence type="ECO:0000256" key="2">
    <source>
        <dbReference type="ARBA" id="ARBA00008290"/>
    </source>
</evidence>
<protein>
    <recommendedName>
        <fullName evidence="10">M18 family aminopeptidase</fullName>
        <ecNumber evidence="10">3.4.11.-</ecNumber>
    </recommendedName>
</protein>
<organism evidence="11 12">
    <name type="scientific">Ruminococcus gauvreauii</name>
    <dbReference type="NCBI Taxonomy" id="438033"/>
    <lineage>
        <taxon>Bacteria</taxon>
        <taxon>Bacillati</taxon>
        <taxon>Bacillota</taxon>
        <taxon>Clostridia</taxon>
        <taxon>Eubacteriales</taxon>
        <taxon>Oscillospiraceae</taxon>
        <taxon>Ruminococcus</taxon>
    </lineage>
</organism>
<dbReference type="RefSeq" id="WP_028528838.1">
    <property type="nucleotide sequence ID" value="NZ_CABLBR010000016.1"/>
</dbReference>
<dbReference type="CDD" id="cd05658">
    <property type="entry name" value="M18_DAP"/>
    <property type="match status" value="1"/>
</dbReference>
<keyword evidence="7 9" id="KW-0862">Zinc</keyword>
<evidence type="ECO:0000256" key="1">
    <source>
        <dbReference type="ARBA" id="ARBA00001947"/>
    </source>
</evidence>
<keyword evidence="8 9" id="KW-0482">Metalloprotease</keyword>
<evidence type="ECO:0000256" key="6">
    <source>
        <dbReference type="ARBA" id="ARBA00022801"/>
    </source>
</evidence>
<dbReference type="SUPFAM" id="SSF101821">
    <property type="entry name" value="Aminopeptidase/glucanase lid domain"/>
    <property type="match status" value="1"/>
</dbReference>
<name>A0ABY5VG89_9FIRM</name>
<evidence type="ECO:0000313" key="12">
    <source>
        <dbReference type="Proteomes" id="UP001060164"/>
    </source>
</evidence>
<dbReference type="Pfam" id="PF02127">
    <property type="entry name" value="Peptidase_M18"/>
    <property type="match status" value="1"/>
</dbReference>
<dbReference type="InterPro" id="IPR023358">
    <property type="entry name" value="Peptidase_M18_dom2"/>
</dbReference>
<dbReference type="Proteomes" id="UP001060164">
    <property type="component" value="Chromosome"/>
</dbReference>
<dbReference type="SUPFAM" id="SSF53187">
    <property type="entry name" value="Zn-dependent exopeptidases"/>
    <property type="match status" value="1"/>
</dbReference>